<evidence type="ECO:0000256" key="6">
    <source>
        <dbReference type="ARBA" id="ARBA00023136"/>
    </source>
</evidence>
<dbReference type="Gene3D" id="3.40.190.10">
    <property type="entry name" value="Periplasmic binding protein-like II"/>
    <property type="match status" value="3"/>
</dbReference>
<dbReference type="InterPro" id="IPR001638">
    <property type="entry name" value="Solute-binding_3/MltF_N"/>
</dbReference>
<dbReference type="InterPro" id="IPR015683">
    <property type="entry name" value="Ionotropic_Glu_rcpt"/>
</dbReference>
<keyword evidence="8" id="KW-0325">Glycoprotein</keyword>
<evidence type="ECO:0000256" key="8">
    <source>
        <dbReference type="ARBA" id="ARBA00023180"/>
    </source>
</evidence>
<evidence type="ECO:0000256" key="1">
    <source>
        <dbReference type="ARBA" id="ARBA00004141"/>
    </source>
</evidence>
<dbReference type="GO" id="GO:0016020">
    <property type="term" value="C:membrane"/>
    <property type="evidence" value="ECO:0007669"/>
    <property type="project" value="UniProtKB-SubCell"/>
</dbReference>
<feature type="domain" description="Solute-binding protein family 3/N-terminal" evidence="12">
    <location>
        <begin position="42"/>
        <end position="363"/>
    </location>
</feature>
<dbReference type="GO" id="GO:0015276">
    <property type="term" value="F:ligand-gated monoatomic ion channel activity"/>
    <property type="evidence" value="ECO:0007669"/>
    <property type="project" value="InterPro"/>
</dbReference>
<comment type="subcellular location">
    <subcellularLocation>
        <location evidence="1">Membrane</location>
        <topology evidence="1">Multi-pass membrane protein</topology>
    </subcellularLocation>
</comment>
<dbReference type="Proteomes" id="UP000501568">
    <property type="component" value="Chromosome"/>
</dbReference>
<gene>
    <name evidence="14" type="ORF">G5C33_08855</name>
</gene>
<dbReference type="RefSeq" id="WP_165326885.1">
    <property type="nucleotide sequence ID" value="NZ_CP049109.1"/>
</dbReference>
<dbReference type="InterPro" id="IPR013099">
    <property type="entry name" value="K_chnl_dom"/>
</dbReference>
<keyword evidence="4 10" id="KW-1133">Transmembrane helix</keyword>
<dbReference type="KEGG" id="spzr:G5C33_08855"/>
<accession>A0A6G6Y4N4</accession>
<keyword evidence="7" id="KW-0675">Receptor</keyword>
<dbReference type="Pfam" id="PF00497">
    <property type="entry name" value="SBP_bac_3"/>
    <property type="match status" value="1"/>
</dbReference>
<evidence type="ECO:0000313" key="14">
    <source>
        <dbReference type="EMBL" id="QIG79875.1"/>
    </source>
</evidence>
<keyword evidence="11" id="KW-0732">Signal</keyword>
<evidence type="ECO:0000256" key="7">
    <source>
        <dbReference type="ARBA" id="ARBA00023170"/>
    </source>
</evidence>
<evidence type="ECO:0000259" key="13">
    <source>
        <dbReference type="SMART" id="SM00079"/>
    </source>
</evidence>
<keyword evidence="15" id="KW-1185">Reference proteome</keyword>
<feature type="domain" description="Ionotropic glutamate receptor C-terminal" evidence="13">
    <location>
        <begin position="42"/>
        <end position="361"/>
    </location>
</feature>
<protein>
    <submittedName>
        <fullName evidence="14">Transporter substrate-binding domain-containing protein</fullName>
    </submittedName>
</protein>
<name>A0A6G6Y4N4_9SPHN</name>
<keyword evidence="5" id="KW-0406">Ion transport</keyword>
<dbReference type="Pfam" id="PF07885">
    <property type="entry name" value="Ion_trans_2"/>
    <property type="match status" value="1"/>
</dbReference>
<dbReference type="Gene3D" id="1.10.287.70">
    <property type="match status" value="1"/>
</dbReference>
<feature type="chain" id="PRO_5026214297" evidence="11">
    <location>
        <begin position="30"/>
        <end position="371"/>
    </location>
</feature>
<dbReference type="SUPFAM" id="SSF81324">
    <property type="entry name" value="Voltage-gated potassium channels"/>
    <property type="match status" value="1"/>
</dbReference>
<dbReference type="SMART" id="SM00079">
    <property type="entry name" value="PBPe"/>
    <property type="match status" value="1"/>
</dbReference>
<feature type="transmembrane region" description="Helical" evidence="10">
    <location>
        <begin position="217"/>
        <end position="238"/>
    </location>
</feature>
<evidence type="ECO:0000256" key="5">
    <source>
        <dbReference type="ARBA" id="ARBA00023065"/>
    </source>
</evidence>
<sequence length="371" mass="39851">MLTTSLTALAPFRRLFAPLLLLLPLAAQAQADDRPPTGTDGALTVATREAPPFVIREPDGSWSGLAIDLWSQVAEENGIAYDLRETDLAGMVEGVADGRFDASVGALTITPGREEQVDFTHPYHTTGFGIAVDKAPPNWWILLTNFFSWGFLQAVFALSALLAIVGVFFWLAERKANAEEFGGSPRKGIFSGFWFAAVTMTTVGYGDKAPRTPAGKAVALVWMFGAILIISTFTGMIASSLTEGRLAGAIQGPDDLGSAAVGSIRGSAAEVWLDDSGIGFSGYPDVAAGLQAVADGEIDAFVYDRPLLRYLLKGDLGNDLRLVPGNFGRQDYGFALPQGSEMREPINRTILERIESRDWSNELTKVLGKQE</sequence>
<evidence type="ECO:0000313" key="15">
    <source>
        <dbReference type="Proteomes" id="UP000501568"/>
    </source>
</evidence>
<dbReference type="PANTHER" id="PTHR18966">
    <property type="entry name" value="IONOTROPIC GLUTAMATE RECEPTOR"/>
    <property type="match status" value="1"/>
</dbReference>
<reference evidence="14 15" key="1">
    <citation type="submission" date="2020-02" db="EMBL/GenBank/DDBJ databases">
        <authorList>
            <person name="Zheng R.K."/>
            <person name="Sun C.M."/>
        </authorList>
    </citation>
    <scope>NUCLEOTIDE SEQUENCE [LARGE SCALE GENOMIC DNA]</scope>
    <source>
        <strain evidence="15">zrk23</strain>
    </source>
</reference>
<evidence type="ECO:0000256" key="9">
    <source>
        <dbReference type="ARBA" id="ARBA00023303"/>
    </source>
</evidence>
<evidence type="ECO:0000256" key="11">
    <source>
        <dbReference type="SAM" id="SignalP"/>
    </source>
</evidence>
<evidence type="ECO:0000256" key="2">
    <source>
        <dbReference type="ARBA" id="ARBA00022448"/>
    </source>
</evidence>
<keyword evidence="6 10" id="KW-0472">Membrane</keyword>
<evidence type="ECO:0000256" key="10">
    <source>
        <dbReference type="SAM" id="Phobius"/>
    </source>
</evidence>
<dbReference type="EMBL" id="CP049109">
    <property type="protein sequence ID" value="QIG79875.1"/>
    <property type="molecule type" value="Genomic_DNA"/>
</dbReference>
<keyword evidence="2" id="KW-0813">Transport</keyword>
<dbReference type="InterPro" id="IPR001320">
    <property type="entry name" value="Iontro_rcpt_C"/>
</dbReference>
<evidence type="ECO:0000259" key="12">
    <source>
        <dbReference type="SMART" id="SM00062"/>
    </source>
</evidence>
<feature type="signal peptide" evidence="11">
    <location>
        <begin position="1"/>
        <end position="29"/>
    </location>
</feature>
<keyword evidence="3 10" id="KW-0812">Transmembrane</keyword>
<evidence type="ECO:0000256" key="3">
    <source>
        <dbReference type="ARBA" id="ARBA00022692"/>
    </source>
</evidence>
<evidence type="ECO:0000256" key="4">
    <source>
        <dbReference type="ARBA" id="ARBA00022989"/>
    </source>
</evidence>
<dbReference type="AlphaFoldDB" id="A0A6G6Y4N4"/>
<organism evidence="14 15">
    <name type="scientific">Stakelama tenebrarum</name>
    <dbReference type="NCBI Taxonomy" id="2711215"/>
    <lineage>
        <taxon>Bacteria</taxon>
        <taxon>Pseudomonadati</taxon>
        <taxon>Pseudomonadota</taxon>
        <taxon>Alphaproteobacteria</taxon>
        <taxon>Sphingomonadales</taxon>
        <taxon>Sphingomonadaceae</taxon>
        <taxon>Stakelama</taxon>
    </lineage>
</organism>
<keyword evidence="9" id="KW-0407">Ion channel</keyword>
<dbReference type="SMART" id="SM00062">
    <property type="entry name" value="PBPb"/>
    <property type="match status" value="1"/>
</dbReference>
<feature type="transmembrane region" description="Helical" evidence="10">
    <location>
        <begin position="188"/>
        <end position="205"/>
    </location>
</feature>
<proteinExistence type="predicted"/>
<dbReference type="SUPFAM" id="SSF53850">
    <property type="entry name" value="Periplasmic binding protein-like II"/>
    <property type="match status" value="1"/>
</dbReference>
<feature type="transmembrane region" description="Helical" evidence="10">
    <location>
        <begin position="146"/>
        <end position="172"/>
    </location>
</feature>